<proteinExistence type="predicted"/>
<dbReference type="Pfam" id="PF20256">
    <property type="entry name" value="MoCoBD_2"/>
    <property type="match status" value="1"/>
</dbReference>
<organism evidence="4 5">
    <name type="scientific">Cymbomonas tetramitiformis</name>
    <dbReference type="NCBI Taxonomy" id="36881"/>
    <lineage>
        <taxon>Eukaryota</taxon>
        <taxon>Viridiplantae</taxon>
        <taxon>Chlorophyta</taxon>
        <taxon>Pyramimonadophyceae</taxon>
        <taxon>Pyramimonadales</taxon>
        <taxon>Pyramimonadaceae</taxon>
        <taxon>Cymbomonas</taxon>
    </lineage>
</organism>
<gene>
    <name evidence="4" type="ORF">CYMTET_35932</name>
</gene>
<evidence type="ECO:0008006" key="6">
    <source>
        <dbReference type="Google" id="ProtNLM"/>
    </source>
</evidence>
<protein>
    <recommendedName>
        <fullName evidence="6">Aldehyde oxidase/xanthine dehydrogenase second molybdopterin binding domain-containing protein</fullName>
    </recommendedName>
</protein>
<dbReference type="Gene3D" id="3.30.365.10">
    <property type="entry name" value="Aldehyde oxidase/xanthine dehydrogenase, molybdopterin binding domain"/>
    <property type="match status" value="2"/>
</dbReference>
<feature type="domain" description="Aldehyde oxidase/xanthine dehydrogenase first molybdopterin binding" evidence="2">
    <location>
        <begin position="3"/>
        <end position="108"/>
    </location>
</feature>
<dbReference type="InterPro" id="IPR037165">
    <property type="entry name" value="AldOxase/xan_DH_Mopterin-bd_sf"/>
</dbReference>
<comment type="caution">
    <text evidence="4">The sequence shown here is derived from an EMBL/GenBank/DDBJ whole genome shotgun (WGS) entry which is preliminary data.</text>
</comment>
<dbReference type="Proteomes" id="UP001190700">
    <property type="component" value="Unassembled WGS sequence"/>
</dbReference>
<dbReference type="GO" id="GO:0016491">
    <property type="term" value="F:oxidoreductase activity"/>
    <property type="evidence" value="ECO:0007669"/>
    <property type="project" value="InterPro"/>
</dbReference>
<sequence length="256" mass="27135">MPAGGREAMEVDYDVAYTSDGIINSLSMTLNIDAGWSLSDTVGDQAMGCAFADNVYFTEHFEAKGNLYYTNTPLNTSQRAPGVVQSILAHETVLEHVAHELGLPMSQVQWTAGGEEESRHPRAGERIVIHEHQDQPINALLCACVTGLIGLGCMAGSQQAVDAFNKANRWKKRGLASTPTKYIMGIDFYHSGATVNVYPDGSVEIAHGGAEVGQGINTKAAQVAAYTLGCPLESVIVSDLDTSKVPNNTCTGGSGT</sequence>
<evidence type="ECO:0000256" key="1">
    <source>
        <dbReference type="ARBA" id="ARBA00022505"/>
    </source>
</evidence>
<feature type="non-terminal residue" evidence="4">
    <location>
        <position position="256"/>
    </location>
</feature>
<dbReference type="SUPFAM" id="SSF56003">
    <property type="entry name" value="Molybdenum cofactor-binding domain"/>
    <property type="match status" value="1"/>
</dbReference>
<dbReference type="AlphaFoldDB" id="A0AAE0KN47"/>
<keyword evidence="1" id="KW-0500">Molybdenum</keyword>
<evidence type="ECO:0000259" key="3">
    <source>
        <dbReference type="Pfam" id="PF20256"/>
    </source>
</evidence>
<dbReference type="PANTHER" id="PTHR11908:SF132">
    <property type="entry name" value="ALDEHYDE OXIDASE 1-RELATED"/>
    <property type="match status" value="1"/>
</dbReference>
<dbReference type="EMBL" id="LGRX02023113">
    <property type="protein sequence ID" value="KAK3254868.1"/>
    <property type="molecule type" value="Genomic_DNA"/>
</dbReference>
<accession>A0AAE0KN47</accession>
<evidence type="ECO:0000313" key="4">
    <source>
        <dbReference type="EMBL" id="KAK3254868.1"/>
    </source>
</evidence>
<reference evidence="4 5" key="1">
    <citation type="journal article" date="2015" name="Genome Biol. Evol.">
        <title>Comparative Genomics of a Bacterivorous Green Alga Reveals Evolutionary Causalities and Consequences of Phago-Mixotrophic Mode of Nutrition.</title>
        <authorList>
            <person name="Burns J.A."/>
            <person name="Paasch A."/>
            <person name="Narechania A."/>
            <person name="Kim E."/>
        </authorList>
    </citation>
    <scope>NUCLEOTIDE SEQUENCE [LARGE SCALE GENOMIC DNA]</scope>
    <source>
        <strain evidence="4 5">PLY_AMNH</strain>
    </source>
</reference>
<dbReference type="InterPro" id="IPR046867">
    <property type="entry name" value="AldOxase/xan_DH_MoCoBD2"/>
</dbReference>
<dbReference type="InterPro" id="IPR016208">
    <property type="entry name" value="Ald_Oxase/xanthine_DH-like"/>
</dbReference>
<name>A0AAE0KN47_9CHLO</name>
<dbReference type="PANTHER" id="PTHR11908">
    <property type="entry name" value="XANTHINE DEHYDROGENASE"/>
    <property type="match status" value="1"/>
</dbReference>
<evidence type="ECO:0000313" key="5">
    <source>
        <dbReference type="Proteomes" id="UP001190700"/>
    </source>
</evidence>
<feature type="domain" description="Aldehyde oxidase/xanthine dehydrogenase second molybdopterin binding" evidence="3">
    <location>
        <begin position="157"/>
        <end position="254"/>
    </location>
</feature>
<dbReference type="InterPro" id="IPR008274">
    <property type="entry name" value="AldOxase/xan_DH_MoCoBD1"/>
</dbReference>
<dbReference type="Pfam" id="PF02738">
    <property type="entry name" value="MoCoBD_1"/>
    <property type="match status" value="1"/>
</dbReference>
<dbReference type="GO" id="GO:0005506">
    <property type="term" value="F:iron ion binding"/>
    <property type="evidence" value="ECO:0007669"/>
    <property type="project" value="InterPro"/>
</dbReference>
<keyword evidence="5" id="KW-1185">Reference proteome</keyword>
<evidence type="ECO:0000259" key="2">
    <source>
        <dbReference type="Pfam" id="PF02738"/>
    </source>
</evidence>